<feature type="signal peptide" evidence="1">
    <location>
        <begin position="1"/>
        <end position="19"/>
    </location>
</feature>
<name>A0A3M7RQS3_BRAPC</name>
<keyword evidence="3" id="KW-1185">Reference proteome</keyword>
<sequence length="85" mass="10333">MAFLALVDLFLCFKFITVPNFLQKKFIHFIYYNFKAYLRFKRDHLNSSDQSFDHILCDHRFGDQSGKLPKTLQFILKFENYKQEN</sequence>
<evidence type="ECO:0000313" key="3">
    <source>
        <dbReference type="Proteomes" id="UP000276133"/>
    </source>
</evidence>
<accession>A0A3M7RQS3</accession>
<protein>
    <submittedName>
        <fullName evidence="2">Uncharacterized protein</fullName>
    </submittedName>
</protein>
<evidence type="ECO:0000313" key="2">
    <source>
        <dbReference type="EMBL" id="RNA25923.1"/>
    </source>
</evidence>
<feature type="chain" id="PRO_5018172242" evidence="1">
    <location>
        <begin position="20"/>
        <end position="85"/>
    </location>
</feature>
<organism evidence="2 3">
    <name type="scientific">Brachionus plicatilis</name>
    <name type="common">Marine rotifer</name>
    <name type="synonym">Brachionus muelleri</name>
    <dbReference type="NCBI Taxonomy" id="10195"/>
    <lineage>
        <taxon>Eukaryota</taxon>
        <taxon>Metazoa</taxon>
        <taxon>Spiralia</taxon>
        <taxon>Gnathifera</taxon>
        <taxon>Rotifera</taxon>
        <taxon>Eurotatoria</taxon>
        <taxon>Monogononta</taxon>
        <taxon>Pseudotrocha</taxon>
        <taxon>Ploima</taxon>
        <taxon>Brachionidae</taxon>
        <taxon>Brachionus</taxon>
    </lineage>
</organism>
<dbReference type="EMBL" id="REGN01002835">
    <property type="protein sequence ID" value="RNA25923.1"/>
    <property type="molecule type" value="Genomic_DNA"/>
</dbReference>
<gene>
    <name evidence="2" type="ORF">BpHYR1_032559</name>
</gene>
<proteinExistence type="predicted"/>
<keyword evidence="1" id="KW-0732">Signal</keyword>
<dbReference type="Proteomes" id="UP000276133">
    <property type="component" value="Unassembled WGS sequence"/>
</dbReference>
<comment type="caution">
    <text evidence="2">The sequence shown here is derived from an EMBL/GenBank/DDBJ whole genome shotgun (WGS) entry which is preliminary data.</text>
</comment>
<reference evidence="2 3" key="1">
    <citation type="journal article" date="2018" name="Sci. Rep.">
        <title>Genomic signatures of local adaptation to the degree of environmental predictability in rotifers.</title>
        <authorList>
            <person name="Franch-Gras L."/>
            <person name="Hahn C."/>
            <person name="Garcia-Roger E.M."/>
            <person name="Carmona M.J."/>
            <person name="Serra M."/>
            <person name="Gomez A."/>
        </authorList>
    </citation>
    <scope>NUCLEOTIDE SEQUENCE [LARGE SCALE GENOMIC DNA]</scope>
    <source>
        <strain evidence="2">HYR1</strain>
    </source>
</reference>
<dbReference type="AlphaFoldDB" id="A0A3M7RQS3"/>
<evidence type="ECO:0000256" key="1">
    <source>
        <dbReference type="SAM" id="SignalP"/>
    </source>
</evidence>